<feature type="compositionally biased region" description="Low complexity" evidence="2">
    <location>
        <begin position="377"/>
        <end position="389"/>
    </location>
</feature>
<dbReference type="KEGG" id="acog:HWD57_16010"/>
<dbReference type="STRING" id="1453999.AW06_002001"/>
<sequence length="389" mass="41520">MTSWKKRSWLLIPAITGLVGLGYYAYTSFREPPGSTMALPTGAAAGRSGAAASAGPPGGGPLRVETARVRAVELVLDATAVGSLRSNESVVLRPETPGRVAAIHFRDGVAVSKGSLLLALDAATQAAELDQAKANLGLAQTNHRRTQDLFAKKFISQQALDNAEAALKVQEAALALAQARFDKMRLRAPFSGIVGIRNISVGDYVKEGQELVNIEDIRTLKIDFRLPESYLSQLEPGQYLEVSSDALPGQRFTAVLDAINPLVEAGGRAISLRAHLPNSEARLRPGMFVRVRLIFEQRNNVLLIPEQALVADSKAPYVYRVVDGRVQRVPIRTGLRRDGQVEVIEGLRAGDEVVSAGQMKLRDGAAVRAVSESQAEPAPAAGAPPGADQ</sequence>
<keyword evidence="9" id="KW-1185">Reference proteome</keyword>
<comment type="similarity">
    <text evidence="1">Belongs to the membrane fusion protein (MFP) (TC 8.A.1) family.</text>
</comment>
<protein>
    <submittedName>
        <fullName evidence="8">Efflux RND transporter periplasmic adaptor subunit</fullName>
    </submittedName>
    <submittedName>
        <fullName evidence="7">Multidrug transporter MdtA</fullName>
    </submittedName>
</protein>
<reference evidence="8" key="3">
    <citation type="submission" date="2020-06" db="EMBL/GenBank/DDBJ databases">
        <authorList>
            <person name="Arumugam K."/>
            <person name="Besarab I."/>
            <person name="Haryono M."/>
            <person name="Bagci C."/>
            <person name="Beier S."/>
            <person name="Buchfink B."/>
            <person name="Gorska A."/>
            <person name="Qiu G."/>
            <person name="Huson D.H."/>
            <person name="Williams R.B."/>
        </authorList>
    </citation>
    <scope>NUCLEOTIDE SEQUENCE</scope>
    <source>
        <strain evidence="8">SSA1</strain>
    </source>
</reference>
<dbReference type="FunFam" id="2.40.30.170:FF:000010">
    <property type="entry name" value="Efflux RND transporter periplasmic adaptor subunit"/>
    <property type="match status" value="1"/>
</dbReference>
<keyword evidence="3" id="KW-0812">Transmembrane</keyword>
<evidence type="ECO:0000313" key="8">
    <source>
        <dbReference type="EMBL" id="QLH51131.1"/>
    </source>
</evidence>
<evidence type="ECO:0000259" key="4">
    <source>
        <dbReference type="Pfam" id="PF25954"/>
    </source>
</evidence>
<evidence type="ECO:0000256" key="1">
    <source>
        <dbReference type="ARBA" id="ARBA00009477"/>
    </source>
</evidence>
<evidence type="ECO:0000256" key="2">
    <source>
        <dbReference type="SAM" id="MobiDB-lite"/>
    </source>
</evidence>
<accession>A0A080M6F3</accession>
<dbReference type="InterPro" id="IPR058637">
    <property type="entry name" value="YknX-like_C"/>
</dbReference>
<accession>A0A7D5NDP6</accession>
<dbReference type="Proteomes" id="UP000021315">
    <property type="component" value="Unassembled WGS sequence"/>
</dbReference>
<evidence type="ECO:0000256" key="3">
    <source>
        <dbReference type="SAM" id="Phobius"/>
    </source>
</evidence>
<evidence type="ECO:0000259" key="6">
    <source>
        <dbReference type="Pfam" id="PF25989"/>
    </source>
</evidence>
<organism evidence="7 9">
    <name type="scientific">Candidatus Accumulibacter cognatus</name>
    <dbReference type="NCBI Taxonomy" id="2954383"/>
    <lineage>
        <taxon>Bacteria</taxon>
        <taxon>Pseudomonadati</taxon>
        <taxon>Pseudomonadota</taxon>
        <taxon>Betaproteobacteria</taxon>
        <taxon>Candidatus Accumulibacter</taxon>
    </lineage>
</organism>
<reference evidence="8 10" key="2">
    <citation type="journal article" date="2019" name="Microbiome">
        <title>Annotated bacterial chromosomes from frame-shift-corrected long-read metagenomic data.</title>
        <authorList>
            <person name="Arumugam K."/>
            <person name="Bagci C."/>
            <person name="Bessarab I."/>
            <person name="Beier S."/>
            <person name="Buchfink B."/>
            <person name="Gorska A."/>
            <person name="Qiu G."/>
            <person name="Huson D.H."/>
            <person name="Williams R.B.H."/>
        </authorList>
    </citation>
    <scope>NUCLEOTIDE SEQUENCE [LARGE SCALE GENOMIC DNA]</scope>
    <source>
        <strain evidence="8">SSA1</strain>
    </source>
</reference>
<dbReference type="Gene3D" id="2.40.420.20">
    <property type="match status" value="1"/>
</dbReference>
<dbReference type="GO" id="GO:1990281">
    <property type="term" value="C:efflux pump complex"/>
    <property type="evidence" value="ECO:0007669"/>
    <property type="project" value="TreeGrafter"/>
</dbReference>
<dbReference type="Proteomes" id="UP000509684">
    <property type="component" value="Chromosome"/>
</dbReference>
<dbReference type="Gene3D" id="2.40.50.100">
    <property type="match status" value="1"/>
</dbReference>
<evidence type="ECO:0000313" key="10">
    <source>
        <dbReference type="Proteomes" id="UP000509684"/>
    </source>
</evidence>
<dbReference type="InterPro" id="IPR058792">
    <property type="entry name" value="Beta-barrel_RND_2"/>
</dbReference>
<evidence type="ECO:0000313" key="7">
    <source>
        <dbReference type="EMBL" id="KFB76882.1"/>
    </source>
</evidence>
<dbReference type="InterPro" id="IPR058647">
    <property type="entry name" value="BSH_CzcB-like"/>
</dbReference>
<dbReference type="EMBL" id="JDST02000041">
    <property type="protein sequence ID" value="KFB76882.1"/>
    <property type="molecule type" value="Genomic_DNA"/>
</dbReference>
<reference evidence="7 9" key="1">
    <citation type="submission" date="2014-02" db="EMBL/GenBank/DDBJ databases">
        <title>Expanding our view of genomic diversity in Candidatus Accumulibacter clades.</title>
        <authorList>
            <person name="Skennerton C.T."/>
            <person name="Barr J.J."/>
            <person name="Slater F.R."/>
            <person name="Bond P.L."/>
            <person name="Tyson G.W."/>
        </authorList>
    </citation>
    <scope>NUCLEOTIDE SEQUENCE [LARGE SCALE GENOMIC DNA]</scope>
    <source>
        <strain evidence="9">SK-02</strain>
    </source>
</reference>
<gene>
    <name evidence="7" type="primary">mdtA_1</name>
    <name evidence="7" type="ORF">AW06_002001</name>
    <name evidence="8" type="ORF">HWD57_16010</name>
</gene>
<evidence type="ECO:0000259" key="5">
    <source>
        <dbReference type="Pfam" id="PF25973"/>
    </source>
</evidence>
<keyword evidence="3" id="KW-1133">Transmembrane helix</keyword>
<dbReference type="PANTHER" id="PTHR30469">
    <property type="entry name" value="MULTIDRUG RESISTANCE PROTEIN MDTA"/>
    <property type="match status" value="1"/>
</dbReference>
<dbReference type="RefSeq" id="WP_034948754.1">
    <property type="nucleotide sequence ID" value="NZ_JDST02000041.1"/>
</dbReference>
<feature type="domain" description="YknX-like C-terminal permuted SH3-like" evidence="6">
    <location>
        <begin position="302"/>
        <end position="368"/>
    </location>
</feature>
<dbReference type="GO" id="GO:0015562">
    <property type="term" value="F:efflux transmembrane transporter activity"/>
    <property type="evidence" value="ECO:0007669"/>
    <property type="project" value="TreeGrafter"/>
</dbReference>
<dbReference type="Pfam" id="PF25973">
    <property type="entry name" value="BSH_CzcB"/>
    <property type="match status" value="1"/>
</dbReference>
<dbReference type="Gene3D" id="1.10.287.470">
    <property type="entry name" value="Helix hairpin bin"/>
    <property type="match status" value="1"/>
</dbReference>
<feature type="region of interest" description="Disordered" evidence="2">
    <location>
        <begin position="40"/>
        <end position="62"/>
    </location>
</feature>
<dbReference type="SUPFAM" id="SSF111369">
    <property type="entry name" value="HlyD-like secretion proteins"/>
    <property type="match status" value="1"/>
</dbReference>
<evidence type="ECO:0000313" key="9">
    <source>
        <dbReference type="Proteomes" id="UP000021315"/>
    </source>
</evidence>
<dbReference type="NCBIfam" id="TIGR01730">
    <property type="entry name" value="RND_mfp"/>
    <property type="match status" value="1"/>
</dbReference>
<dbReference type="Pfam" id="PF25954">
    <property type="entry name" value="Beta-barrel_RND_2"/>
    <property type="match status" value="1"/>
</dbReference>
<keyword evidence="3" id="KW-0472">Membrane</keyword>
<feature type="domain" description="CusB-like beta-barrel" evidence="4">
    <location>
        <begin position="223"/>
        <end position="293"/>
    </location>
</feature>
<proteinExistence type="inferred from homology"/>
<name>A0A080M6F3_9PROT</name>
<dbReference type="EMBL" id="CP058708">
    <property type="protein sequence ID" value="QLH51131.1"/>
    <property type="molecule type" value="Genomic_DNA"/>
</dbReference>
<dbReference type="Gene3D" id="2.40.30.170">
    <property type="match status" value="1"/>
</dbReference>
<feature type="compositionally biased region" description="Low complexity" evidence="2">
    <location>
        <begin position="42"/>
        <end position="55"/>
    </location>
</feature>
<feature type="domain" description="CzcB-like barrel-sandwich hybrid" evidence="5">
    <location>
        <begin position="91"/>
        <end position="216"/>
    </location>
</feature>
<dbReference type="PANTHER" id="PTHR30469:SF11">
    <property type="entry name" value="BLL4320 PROTEIN"/>
    <property type="match status" value="1"/>
</dbReference>
<feature type="transmembrane region" description="Helical" evidence="3">
    <location>
        <begin position="9"/>
        <end position="26"/>
    </location>
</feature>
<dbReference type="Pfam" id="PF25989">
    <property type="entry name" value="YknX_C"/>
    <property type="match status" value="1"/>
</dbReference>
<feature type="region of interest" description="Disordered" evidence="2">
    <location>
        <begin position="365"/>
        <end position="389"/>
    </location>
</feature>
<dbReference type="InterPro" id="IPR006143">
    <property type="entry name" value="RND_pump_MFP"/>
</dbReference>
<dbReference type="AlphaFoldDB" id="A0A080M6F3"/>